<evidence type="ECO:0000313" key="2">
    <source>
        <dbReference type="Proteomes" id="UP000655830"/>
    </source>
</evidence>
<sequence>MKEFIYRRLKKSDYNEVQNLISDAFGLHDYVEDEKMLEKVKKNVFMFLPFRTEV</sequence>
<proteinExistence type="predicted"/>
<dbReference type="RefSeq" id="WP_249334483.1">
    <property type="nucleotide sequence ID" value="NZ_JACRSY010000057.1"/>
</dbReference>
<accession>A0A926EJF9</accession>
<keyword evidence="2" id="KW-1185">Reference proteome</keyword>
<dbReference type="AlphaFoldDB" id="A0A926EJF9"/>
<organism evidence="1 2">
    <name type="scientific">Zhenhengia yiwuensis</name>
    <dbReference type="NCBI Taxonomy" id="2763666"/>
    <lineage>
        <taxon>Bacteria</taxon>
        <taxon>Bacillati</taxon>
        <taxon>Bacillota</taxon>
        <taxon>Clostridia</taxon>
        <taxon>Lachnospirales</taxon>
        <taxon>Lachnospiraceae</taxon>
        <taxon>Zhenhengia</taxon>
    </lineage>
</organism>
<protein>
    <submittedName>
        <fullName evidence="1">Uncharacterized protein</fullName>
    </submittedName>
</protein>
<comment type="caution">
    <text evidence="1">The sequence shown here is derived from an EMBL/GenBank/DDBJ whole genome shotgun (WGS) entry which is preliminary data.</text>
</comment>
<reference evidence="1" key="1">
    <citation type="submission" date="2020-08" db="EMBL/GenBank/DDBJ databases">
        <title>Genome public.</title>
        <authorList>
            <person name="Liu C."/>
            <person name="Sun Q."/>
        </authorList>
    </citation>
    <scope>NUCLEOTIDE SEQUENCE</scope>
    <source>
        <strain evidence="1">NSJ-12</strain>
    </source>
</reference>
<name>A0A926EJF9_9FIRM</name>
<gene>
    <name evidence="1" type="ORF">H8718_18740</name>
</gene>
<dbReference type="EMBL" id="JACRSY010000057">
    <property type="protein sequence ID" value="MBC8581524.1"/>
    <property type="molecule type" value="Genomic_DNA"/>
</dbReference>
<dbReference type="Proteomes" id="UP000655830">
    <property type="component" value="Unassembled WGS sequence"/>
</dbReference>
<evidence type="ECO:0000313" key="1">
    <source>
        <dbReference type="EMBL" id="MBC8581524.1"/>
    </source>
</evidence>